<dbReference type="SUPFAM" id="SSF53850">
    <property type="entry name" value="Periplasmic binding protein-like II"/>
    <property type="match status" value="1"/>
</dbReference>
<dbReference type="GO" id="GO:0003677">
    <property type="term" value="F:DNA binding"/>
    <property type="evidence" value="ECO:0007669"/>
    <property type="project" value="UniProtKB-KW"/>
</dbReference>
<name>A0A6G9YEK3_9NOCA</name>
<keyword evidence="8" id="KW-1185">Reference proteome</keyword>
<protein>
    <submittedName>
        <fullName evidence="7">LysR family transcriptional regulator</fullName>
    </submittedName>
</protein>
<dbReference type="FunFam" id="1.10.10.10:FF:000001">
    <property type="entry name" value="LysR family transcriptional regulator"/>
    <property type="match status" value="1"/>
</dbReference>
<dbReference type="GO" id="GO:0032993">
    <property type="term" value="C:protein-DNA complex"/>
    <property type="evidence" value="ECO:0007669"/>
    <property type="project" value="TreeGrafter"/>
</dbReference>
<proteinExistence type="inferred from homology"/>
<evidence type="ECO:0000256" key="5">
    <source>
        <dbReference type="ARBA" id="ARBA00023163"/>
    </source>
</evidence>
<dbReference type="InterPro" id="IPR036390">
    <property type="entry name" value="WH_DNA-bd_sf"/>
</dbReference>
<dbReference type="Gene3D" id="1.10.10.10">
    <property type="entry name" value="Winged helix-like DNA-binding domain superfamily/Winged helix DNA-binding domain"/>
    <property type="match status" value="1"/>
</dbReference>
<evidence type="ECO:0000313" key="7">
    <source>
        <dbReference type="EMBL" id="QIS11661.1"/>
    </source>
</evidence>
<keyword evidence="5" id="KW-0804">Transcription</keyword>
<dbReference type="RefSeq" id="WP_167474441.1">
    <property type="nucleotide sequence ID" value="NZ_CP046172.1"/>
</dbReference>
<keyword evidence="3" id="KW-0238">DNA-binding</keyword>
<keyword evidence="2" id="KW-0805">Transcription regulation</keyword>
<dbReference type="Pfam" id="PF00126">
    <property type="entry name" value="HTH_1"/>
    <property type="match status" value="1"/>
</dbReference>
<evidence type="ECO:0000256" key="2">
    <source>
        <dbReference type="ARBA" id="ARBA00023015"/>
    </source>
</evidence>
<evidence type="ECO:0000313" key="8">
    <source>
        <dbReference type="Proteomes" id="UP000503540"/>
    </source>
</evidence>
<dbReference type="EMBL" id="CP046172">
    <property type="protein sequence ID" value="QIS11661.1"/>
    <property type="molecule type" value="Genomic_DNA"/>
</dbReference>
<gene>
    <name evidence="7" type="ORF">F5544_18965</name>
</gene>
<dbReference type="PANTHER" id="PTHR30346:SF0">
    <property type="entry name" value="HCA OPERON TRANSCRIPTIONAL ACTIVATOR HCAR"/>
    <property type="match status" value="1"/>
</dbReference>
<dbReference type="KEGG" id="nah:F5544_18965"/>
<keyword evidence="4" id="KW-0010">Activator</keyword>
<accession>A0A6G9YEK3</accession>
<dbReference type="InterPro" id="IPR005119">
    <property type="entry name" value="LysR_subst-bd"/>
</dbReference>
<feature type="domain" description="HTH lysR-type" evidence="6">
    <location>
        <begin position="39"/>
        <end position="96"/>
    </location>
</feature>
<dbReference type="SUPFAM" id="SSF46785">
    <property type="entry name" value="Winged helix' DNA-binding domain"/>
    <property type="match status" value="1"/>
</dbReference>
<evidence type="ECO:0000256" key="1">
    <source>
        <dbReference type="ARBA" id="ARBA00009437"/>
    </source>
</evidence>
<comment type="similarity">
    <text evidence="1">Belongs to the LysR transcriptional regulatory family.</text>
</comment>
<evidence type="ECO:0000259" key="6">
    <source>
        <dbReference type="PROSITE" id="PS50931"/>
    </source>
</evidence>
<dbReference type="PRINTS" id="PR00039">
    <property type="entry name" value="HTHLYSR"/>
</dbReference>
<dbReference type="GO" id="GO:0003700">
    <property type="term" value="F:DNA-binding transcription factor activity"/>
    <property type="evidence" value="ECO:0007669"/>
    <property type="project" value="InterPro"/>
</dbReference>
<sequence length="331" mass="35557">MNSDSHRAPALLRLAATPSNGNPRVDLIRGDAGKLGSLISLEHIRGFVTVAEEGSFRRAAERLRMTQPPLSRQIQKLERDIGVELFDRTQRQVQLTPAGEVFLIEARRLLALAEAAPGAARLIAAGGAGTVRVGFTAASGFGFLGRFLNHIEQGLPGVEVVLREMVSAEQFANLRSGRLDLALARPPFDQNEFDCRAVHSERLVLAVPATHRLAGLEPLPIEQLGGESLLVYAPGPARYFADLVAGILAAVPYTATHELTQVHTMLALVAAGRGLALVPDSATHLHPDGVRFRPLAGVDDPVVLHAVWRRDCANPALHRVVALLDSLPPAH</sequence>
<dbReference type="PANTHER" id="PTHR30346">
    <property type="entry name" value="TRANSCRIPTIONAL DUAL REGULATOR HCAR-RELATED"/>
    <property type="match status" value="1"/>
</dbReference>
<dbReference type="Pfam" id="PF03466">
    <property type="entry name" value="LysR_substrate"/>
    <property type="match status" value="1"/>
</dbReference>
<dbReference type="Proteomes" id="UP000503540">
    <property type="component" value="Chromosome"/>
</dbReference>
<evidence type="ECO:0000256" key="3">
    <source>
        <dbReference type="ARBA" id="ARBA00023125"/>
    </source>
</evidence>
<evidence type="ECO:0000256" key="4">
    <source>
        <dbReference type="ARBA" id="ARBA00023159"/>
    </source>
</evidence>
<dbReference type="AlphaFoldDB" id="A0A6G9YEK3"/>
<dbReference type="InterPro" id="IPR000847">
    <property type="entry name" value="LysR_HTH_N"/>
</dbReference>
<dbReference type="Gene3D" id="3.40.190.10">
    <property type="entry name" value="Periplasmic binding protein-like II"/>
    <property type="match status" value="2"/>
</dbReference>
<organism evidence="7 8">
    <name type="scientific">Nocardia arthritidis</name>
    <dbReference type="NCBI Taxonomy" id="228602"/>
    <lineage>
        <taxon>Bacteria</taxon>
        <taxon>Bacillati</taxon>
        <taxon>Actinomycetota</taxon>
        <taxon>Actinomycetes</taxon>
        <taxon>Mycobacteriales</taxon>
        <taxon>Nocardiaceae</taxon>
        <taxon>Nocardia</taxon>
    </lineage>
</organism>
<dbReference type="PROSITE" id="PS50931">
    <property type="entry name" value="HTH_LYSR"/>
    <property type="match status" value="1"/>
</dbReference>
<reference evidence="7 8" key="1">
    <citation type="journal article" date="2019" name="ACS Chem. Biol.">
        <title>Identification and Mobilization of a Cryptic Antibiotic Biosynthesis Gene Locus from a Human-Pathogenic Nocardia Isolate.</title>
        <authorList>
            <person name="Herisse M."/>
            <person name="Ishida K."/>
            <person name="Porter J.L."/>
            <person name="Howden B."/>
            <person name="Hertweck C."/>
            <person name="Stinear T.P."/>
            <person name="Pidot S.J."/>
        </authorList>
    </citation>
    <scope>NUCLEOTIDE SEQUENCE [LARGE SCALE GENOMIC DNA]</scope>
    <source>
        <strain evidence="7 8">AUSMDU00012717</strain>
    </source>
</reference>
<dbReference type="InterPro" id="IPR036388">
    <property type="entry name" value="WH-like_DNA-bd_sf"/>
</dbReference>